<feature type="transmembrane region" description="Helical" evidence="6">
    <location>
        <begin position="415"/>
        <end position="433"/>
    </location>
</feature>
<feature type="domain" description="Ion transport" evidence="7">
    <location>
        <begin position="418"/>
        <end position="671"/>
    </location>
</feature>
<feature type="transmembrane region" description="Helical" evidence="6">
    <location>
        <begin position="556"/>
        <end position="575"/>
    </location>
</feature>
<dbReference type="SUPFAM" id="SSF81324">
    <property type="entry name" value="Voltage-gated potassium channels"/>
    <property type="match status" value="1"/>
</dbReference>
<evidence type="ECO:0000256" key="4">
    <source>
        <dbReference type="ARBA" id="ARBA00023136"/>
    </source>
</evidence>
<feature type="compositionally biased region" description="Low complexity" evidence="5">
    <location>
        <begin position="181"/>
        <end position="195"/>
    </location>
</feature>
<dbReference type="InterPro" id="IPR050818">
    <property type="entry name" value="KCNH_animal-type"/>
</dbReference>
<dbReference type="GO" id="GO:0005886">
    <property type="term" value="C:plasma membrane"/>
    <property type="evidence" value="ECO:0007669"/>
    <property type="project" value="TreeGrafter"/>
</dbReference>
<dbReference type="eggNOG" id="KOG0498">
    <property type="taxonomic scope" value="Eukaryota"/>
</dbReference>
<dbReference type="InParanoid" id="Q239Y3"/>
<dbReference type="SUPFAM" id="SSF51206">
    <property type="entry name" value="cAMP-binding domain-like"/>
    <property type="match status" value="1"/>
</dbReference>
<feature type="transmembrane region" description="Helical" evidence="6">
    <location>
        <begin position="453"/>
        <end position="475"/>
    </location>
</feature>
<dbReference type="GO" id="GO:0042391">
    <property type="term" value="P:regulation of membrane potential"/>
    <property type="evidence" value="ECO:0007669"/>
    <property type="project" value="TreeGrafter"/>
</dbReference>
<dbReference type="InterPro" id="IPR014710">
    <property type="entry name" value="RmlC-like_jellyroll"/>
</dbReference>
<evidence type="ECO:0000313" key="9">
    <source>
        <dbReference type="Proteomes" id="UP000009168"/>
    </source>
</evidence>
<dbReference type="KEGG" id="tet:TTHERM_00886950"/>
<feature type="transmembrane region" description="Helical" evidence="6">
    <location>
        <begin position="642"/>
        <end position="665"/>
    </location>
</feature>
<evidence type="ECO:0000256" key="1">
    <source>
        <dbReference type="ARBA" id="ARBA00004141"/>
    </source>
</evidence>
<feature type="compositionally biased region" description="Polar residues" evidence="5">
    <location>
        <begin position="1008"/>
        <end position="1028"/>
    </location>
</feature>
<evidence type="ECO:0000256" key="3">
    <source>
        <dbReference type="ARBA" id="ARBA00022989"/>
    </source>
</evidence>
<evidence type="ECO:0000313" key="8">
    <source>
        <dbReference type="EMBL" id="EAR93380.2"/>
    </source>
</evidence>
<gene>
    <name evidence="8" type="ORF">TTHERM_00886950</name>
</gene>
<keyword evidence="3 6" id="KW-1133">Transmembrane helix</keyword>
<keyword evidence="9" id="KW-1185">Reference proteome</keyword>
<dbReference type="OrthoDB" id="426293at2759"/>
<dbReference type="InterPro" id="IPR005821">
    <property type="entry name" value="Ion_trans_dom"/>
</dbReference>
<dbReference type="InterPro" id="IPR018490">
    <property type="entry name" value="cNMP-bd_dom_sf"/>
</dbReference>
<dbReference type="Proteomes" id="UP000009168">
    <property type="component" value="Unassembled WGS sequence"/>
</dbReference>
<dbReference type="Pfam" id="PF00520">
    <property type="entry name" value="Ion_trans"/>
    <property type="match status" value="1"/>
</dbReference>
<dbReference type="RefSeq" id="XP_001013625.2">
    <property type="nucleotide sequence ID" value="XM_001013625.2"/>
</dbReference>
<keyword evidence="2 6" id="KW-0812">Transmembrane</keyword>
<evidence type="ECO:0000256" key="6">
    <source>
        <dbReference type="SAM" id="Phobius"/>
    </source>
</evidence>
<keyword evidence="4 6" id="KW-0472">Membrane</keyword>
<comment type="subcellular location">
    <subcellularLocation>
        <location evidence="1">Membrane</location>
        <topology evidence="1">Multi-pass membrane protein</topology>
    </subcellularLocation>
</comment>
<reference evidence="9" key="1">
    <citation type="journal article" date="2006" name="PLoS Biol.">
        <title>Macronuclear genome sequence of the ciliate Tetrahymena thermophila, a model eukaryote.</title>
        <authorList>
            <person name="Eisen J.A."/>
            <person name="Coyne R.S."/>
            <person name="Wu M."/>
            <person name="Wu D."/>
            <person name="Thiagarajan M."/>
            <person name="Wortman J.R."/>
            <person name="Badger J.H."/>
            <person name="Ren Q."/>
            <person name="Amedeo P."/>
            <person name="Jones K.M."/>
            <person name="Tallon L.J."/>
            <person name="Delcher A.L."/>
            <person name="Salzberg S.L."/>
            <person name="Silva J.C."/>
            <person name="Haas B.J."/>
            <person name="Majoros W.H."/>
            <person name="Farzad M."/>
            <person name="Carlton J.M."/>
            <person name="Smith R.K. Jr."/>
            <person name="Garg J."/>
            <person name="Pearlman R.E."/>
            <person name="Karrer K.M."/>
            <person name="Sun L."/>
            <person name="Manning G."/>
            <person name="Elde N.C."/>
            <person name="Turkewitz A.P."/>
            <person name="Asai D.J."/>
            <person name="Wilkes D.E."/>
            <person name="Wang Y."/>
            <person name="Cai H."/>
            <person name="Collins K."/>
            <person name="Stewart B.A."/>
            <person name="Lee S.R."/>
            <person name="Wilamowska K."/>
            <person name="Weinberg Z."/>
            <person name="Ruzzo W.L."/>
            <person name="Wloga D."/>
            <person name="Gaertig J."/>
            <person name="Frankel J."/>
            <person name="Tsao C.-C."/>
            <person name="Gorovsky M.A."/>
            <person name="Keeling P.J."/>
            <person name="Waller R.F."/>
            <person name="Patron N.J."/>
            <person name="Cherry J.M."/>
            <person name="Stover N.A."/>
            <person name="Krieger C.J."/>
            <person name="del Toro C."/>
            <person name="Ryder H.F."/>
            <person name="Williamson S.C."/>
            <person name="Barbeau R.A."/>
            <person name="Hamilton E.P."/>
            <person name="Orias E."/>
        </authorList>
    </citation>
    <scope>NUCLEOTIDE SEQUENCE [LARGE SCALE GENOMIC DNA]</scope>
    <source>
        <strain evidence="9">SB210</strain>
    </source>
</reference>
<dbReference type="PANTHER" id="PTHR10217">
    <property type="entry name" value="VOLTAGE AND LIGAND GATED POTASSIUM CHANNEL"/>
    <property type="match status" value="1"/>
</dbReference>
<dbReference type="EMBL" id="GG662856">
    <property type="protein sequence ID" value="EAR93380.2"/>
    <property type="molecule type" value="Genomic_DNA"/>
</dbReference>
<name>Q239Y3_TETTS</name>
<evidence type="ECO:0000256" key="2">
    <source>
        <dbReference type="ARBA" id="ARBA00022692"/>
    </source>
</evidence>
<dbReference type="HOGENOM" id="CLU_256690_0_0_1"/>
<feature type="region of interest" description="Disordered" evidence="5">
    <location>
        <begin position="167"/>
        <end position="209"/>
    </location>
</feature>
<dbReference type="Gene3D" id="1.10.287.70">
    <property type="match status" value="1"/>
</dbReference>
<dbReference type="GeneID" id="7827036"/>
<protein>
    <submittedName>
        <fullName evidence="8">Cation channel family protein</fullName>
    </submittedName>
</protein>
<proteinExistence type="predicted"/>
<dbReference type="Gene3D" id="1.10.287.630">
    <property type="entry name" value="Helix hairpin bin"/>
    <property type="match status" value="1"/>
</dbReference>
<dbReference type="GO" id="GO:0005249">
    <property type="term" value="F:voltage-gated potassium channel activity"/>
    <property type="evidence" value="ECO:0007669"/>
    <property type="project" value="TreeGrafter"/>
</dbReference>
<accession>Q239Y3</accession>
<evidence type="ECO:0000256" key="5">
    <source>
        <dbReference type="SAM" id="MobiDB-lite"/>
    </source>
</evidence>
<feature type="transmembrane region" description="Helical" evidence="6">
    <location>
        <begin position="613"/>
        <end position="630"/>
    </location>
</feature>
<evidence type="ECO:0000259" key="7">
    <source>
        <dbReference type="Pfam" id="PF00520"/>
    </source>
</evidence>
<sequence length="1425" mass="166743">MQNYADFEFPSKQKEQILDNKMDDISKLDESYNKYMTRSFSSYSMNGQGADNRRGMFQNFQLEKFQKDQSDISANFDQERFEDINDDTNTFKNKKPSVFQRNLQNLDIKATSSKKFVDSLILPANSQRASEEEIYMKKNMNFPFKYASFDQKQGQIYDINQSTIEKEKEGSQKYSPTNGLNNNNNNNNNNSSSSNYLDTPPMIKSSAKARRSTQIALKMKVFQGILTKSNQFDQQYVQSPLNQAQNRKIKKVLQSQIVGNSPSFHNCNVFSYNQEALQQQGVEEKTFNQEDESHVDQNKKQHLIILTYMKRFINQLLKRLSYNKIELLSEQQFQMIGDQSFPPQCYKNIQNVFNDKNSYQMSLLSKRRYHFEQINYQKKQGLKQFLDSFYIHRIGNSQIFSFLQKIPVTDPSSQFIIIWEALLLIIILFYLIFTPLKTSFEFSIDENSYLSLFAYKIPPFIFLLDIFMGFQTGYYELGRIVQKRKLIALRYCKNKFTTDFLGTLMMFLNGFVENSNFLEILILIFRITQMKNKLSMINDFFRIQNKYPAGYEMLKIAAFILFMSHMWGCLFHLVGQTEDGNSYQNTTGGGKQYQDKNWLQDQGLQDADWYTKYIFSVYFSIITMVTVGFGDIHPVNIYEKMFVIGMTIISCGIFAYCVNSISSIFSQLSQKNIIFKQKQYDLLNYMNQKNIKMETQTKIMKYLEYLEQESDQCIPKGEAVLSQFPLELKEQIMKEYFVKILQDVPIINENFSLAFLSAISLKMKEKILGPGEKLLVKDTRQQTLYFITKGSIEYSIDDGDHQKALCQIQSVKSVIDFRQFITGLKPQVSIQSTTMTNVAYISYNDFIEEIKKFYKDYEKFCYLRDQFLNDGRFEKLCPSCNHFGHEINNCPQIHFSVNRPIFSQKVFYSIPQNRQQNPRQRFIDKRISWRNIYHEARNDLKYLRWAYVIEYHNLYNQVNIDEQIKIIESDKTFFKRCPKIKPDIIQYMKNSATTQNGLDVIIEENEGSDNTQSNSEESDFQTDYSETQVNQKNMKTLQDEDVQDSQYADQGGGLAMQVQNISIHSEKYNGDNPSLSNIIPDGDINKMVNDSINQGSVKNKSEASIKRQESLKSNKRKHTLTGVVQQQISRTQNRKLTNELQDFEKMRSQTRHLTNRSIAQMINSSQAIINEKSSMQQSYISYQQEYQNSSSMSNSLPGKIIPNINQSQKVNNNQQESLRQLDQLVEKFKRQCMKMMTNNLKVDYLTHVSQQNSKDENQSKILTLSRQSKATNRVNTYNSISNTQQCKSIQTIKSLQENLKKTKIDAKDVQTIHNKNLQRYGTSHNSLLHIFGPLQFKFDKIKEYQIYYPKGNASNIIKVYKKIQSQNKTQTKLPILRHRYSGQSDQFIQHNHQEKFNQFSKKAASKASKMSYISQVDGYKNMFNF</sequence>
<feature type="region of interest" description="Disordered" evidence="5">
    <location>
        <begin position="1006"/>
        <end position="1028"/>
    </location>
</feature>
<dbReference type="Gene3D" id="2.60.120.10">
    <property type="entry name" value="Jelly Rolls"/>
    <property type="match status" value="1"/>
</dbReference>
<organism evidence="8 9">
    <name type="scientific">Tetrahymena thermophila (strain SB210)</name>
    <dbReference type="NCBI Taxonomy" id="312017"/>
    <lineage>
        <taxon>Eukaryota</taxon>
        <taxon>Sar</taxon>
        <taxon>Alveolata</taxon>
        <taxon>Ciliophora</taxon>
        <taxon>Intramacronucleata</taxon>
        <taxon>Oligohymenophorea</taxon>
        <taxon>Hymenostomatida</taxon>
        <taxon>Tetrahymenina</taxon>
        <taxon>Tetrahymenidae</taxon>
        <taxon>Tetrahymena</taxon>
    </lineage>
</organism>
<dbReference type="PANTHER" id="PTHR10217:SF435">
    <property type="entry name" value="POTASSIUM VOLTAGE-GATED CHANNEL PROTEIN EAG"/>
    <property type="match status" value="1"/>
</dbReference>